<dbReference type="GO" id="GO:0140291">
    <property type="term" value="P:peptidyl-glutamate ADP-deribosylation"/>
    <property type="evidence" value="ECO:0007669"/>
    <property type="project" value="TreeGrafter"/>
</dbReference>
<accession>A8RRA3</accession>
<proteinExistence type="predicted"/>
<dbReference type="Gene3D" id="3.40.220.10">
    <property type="entry name" value="Leucine Aminopeptidase, subunit E, domain 1"/>
    <property type="match status" value="1"/>
</dbReference>
<evidence type="ECO:0000313" key="1">
    <source>
        <dbReference type="EMBL" id="EDP16815.1"/>
    </source>
</evidence>
<name>A8RRA3_ENTBW</name>
<dbReference type="InterPro" id="IPR043472">
    <property type="entry name" value="Macro_dom-like"/>
</dbReference>
<dbReference type="AlphaFoldDB" id="A8RRA3"/>
<dbReference type="Proteomes" id="UP000005396">
    <property type="component" value="Unassembled WGS sequence"/>
</dbReference>
<reference evidence="1 2" key="1">
    <citation type="submission" date="2007-08" db="EMBL/GenBank/DDBJ databases">
        <authorList>
            <person name="Fulton L."/>
            <person name="Clifton S."/>
            <person name="Fulton B."/>
            <person name="Xu J."/>
            <person name="Minx P."/>
            <person name="Pepin K.H."/>
            <person name="Johnson M."/>
            <person name="Thiruvilangam P."/>
            <person name="Bhonagiri V."/>
            <person name="Nash W.E."/>
            <person name="Mardis E.R."/>
            <person name="Wilson R.K."/>
        </authorList>
    </citation>
    <scope>NUCLEOTIDE SEQUENCE [LARGE SCALE GENOMIC DNA]</scope>
    <source>
        <strain evidence="2">ATCC BAA-613 / DSM 15670 / CCUG 46953 / JCM 12243 / WAL 16351</strain>
    </source>
</reference>
<dbReference type="HOGENOM" id="CLU_054419_3_1_9"/>
<dbReference type="SUPFAM" id="SSF52949">
    <property type="entry name" value="Macro domain-like"/>
    <property type="match status" value="1"/>
</dbReference>
<protein>
    <submittedName>
        <fullName evidence="1">Uncharacterized protein</fullName>
    </submittedName>
</protein>
<dbReference type="PaxDb" id="411902-CLOBOL_02960"/>
<evidence type="ECO:0000313" key="2">
    <source>
        <dbReference type="Proteomes" id="UP000005396"/>
    </source>
</evidence>
<comment type="caution">
    <text evidence="1">The sequence shown here is derived from an EMBL/GenBank/DDBJ whole genome shotgun (WGS) entry which is preliminary data.</text>
</comment>
<gene>
    <name evidence="1" type="ORF">CLOBOL_02960</name>
</gene>
<dbReference type="eggNOG" id="COG2110">
    <property type="taxonomic scope" value="Bacteria"/>
</dbReference>
<dbReference type="PANTHER" id="PTHR12521">
    <property type="entry name" value="PROTEIN C6ORF130"/>
    <property type="match status" value="1"/>
</dbReference>
<sequence>MKEIEEEIMIQYYNGSIFDSKADILCHQVNCQGAFGYGIAGQVKKLFPEVEKTYKRITKQWIEKENGDTSKLLGRVSAQPVEKDGRWFLIGNLYGQDDYGRKKMVYTDYDALEKAMGEIRSFLEARGKNETVAFPYKIGCGSAGGDWNIVEDIIKRTFEGYSGEVQIWKYEE</sequence>
<dbReference type="EMBL" id="ABCC02000027">
    <property type="protein sequence ID" value="EDP16815.1"/>
    <property type="molecule type" value="Genomic_DNA"/>
</dbReference>
<dbReference type="PANTHER" id="PTHR12521:SF0">
    <property type="entry name" value="ADP-RIBOSE GLYCOHYDROLASE OARD1"/>
    <property type="match status" value="1"/>
</dbReference>
<reference evidence="1 2" key="2">
    <citation type="submission" date="2007-09" db="EMBL/GenBank/DDBJ databases">
        <title>Draft genome sequence of Clostridium bolteae (ATCC BAA-613).</title>
        <authorList>
            <person name="Sudarsanam P."/>
            <person name="Ley R."/>
            <person name="Guruge J."/>
            <person name="Turnbaugh P.J."/>
            <person name="Mahowald M."/>
            <person name="Liep D."/>
            <person name="Gordon J."/>
        </authorList>
    </citation>
    <scope>NUCLEOTIDE SEQUENCE [LARGE SCALE GENOMIC DNA]</scope>
    <source>
        <strain evidence="2">ATCC BAA-613 / DSM 15670 / CCUG 46953 / JCM 12243 / WAL 16351</strain>
    </source>
</reference>
<organism evidence="1 2">
    <name type="scientific">Enterocloster bolteae (strain ATCC BAA-613 / DSM 15670 / CCUG 46953 / JCM 12243 / WAL 16351)</name>
    <name type="common">Clostridium bolteae</name>
    <dbReference type="NCBI Taxonomy" id="411902"/>
    <lineage>
        <taxon>Bacteria</taxon>
        <taxon>Bacillati</taxon>
        <taxon>Bacillota</taxon>
        <taxon>Clostridia</taxon>
        <taxon>Lachnospirales</taxon>
        <taxon>Lachnospiraceae</taxon>
        <taxon>Enterocloster</taxon>
    </lineage>
</organism>
<dbReference type="InterPro" id="IPR050892">
    <property type="entry name" value="ADP-ribose_metab_enzymes"/>
</dbReference>